<sequence length="74" mass="8447">MKNARFSPSISTFFSPRCNRRLIAWRHAIASAEKALVPSEQPIDTYEIDSLGTPGTRVPWIPFHFDTYGNLRIP</sequence>
<dbReference type="GO" id="GO:0000428">
    <property type="term" value="C:DNA-directed RNA polymerase complex"/>
    <property type="evidence" value="ECO:0007669"/>
    <property type="project" value="UniProtKB-KW"/>
</dbReference>
<dbReference type="AlphaFoldDB" id="A0A0B0N3V3"/>
<organism evidence="1 2">
    <name type="scientific">Gossypium arboreum</name>
    <name type="common">Tree cotton</name>
    <name type="synonym">Gossypium nanking</name>
    <dbReference type="NCBI Taxonomy" id="29729"/>
    <lineage>
        <taxon>Eukaryota</taxon>
        <taxon>Viridiplantae</taxon>
        <taxon>Streptophyta</taxon>
        <taxon>Embryophyta</taxon>
        <taxon>Tracheophyta</taxon>
        <taxon>Spermatophyta</taxon>
        <taxon>Magnoliopsida</taxon>
        <taxon>eudicotyledons</taxon>
        <taxon>Gunneridae</taxon>
        <taxon>Pentapetalae</taxon>
        <taxon>rosids</taxon>
        <taxon>malvids</taxon>
        <taxon>Malvales</taxon>
        <taxon>Malvaceae</taxon>
        <taxon>Malvoideae</taxon>
        <taxon>Gossypium</taxon>
    </lineage>
</organism>
<proteinExistence type="predicted"/>
<evidence type="ECO:0000313" key="2">
    <source>
        <dbReference type="Proteomes" id="UP000032142"/>
    </source>
</evidence>
<accession>A0A0B0N3V3</accession>
<protein>
    <submittedName>
        <fullName evidence="1">DNA-directed RNA polymerase subunit A</fullName>
    </submittedName>
</protein>
<comment type="caution">
    <text evidence="1">The sequence shown here is derived from an EMBL/GenBank/DDBJ whole genome shotgun (WGS) entry which is preliminary data.</text>
</comment>
<name>A0A0B0N3V3_GOSAR</name>
<keyword evidence="1" id="KW-0240">DNA-directed RNA polymerase</keyword>
<dbReference type="EMBL" id="JRRC01475873">
    <property type="protein sequence ID" value="KHG07505.1"/>
    <property type="molecule type" value="Genomic_DNA"/>
</dbReference>
<keyword evidence="2" id="KW-1185">Reference proteome</keyword>
<dbReference type="Proteomes" id="UP000032142">
    <property type="component" value="Unassembled WGS sequence"/>
</dbReference>
<gene>
    <name evidence="1" type="ORF">F383_34540</name>
</gene>
<reference evidence="2" key="1">
    <citation type="submission" date="2014-09" db="EMBL/GenBank/DDBJ databases">
        <authorList>
            <person name="Mudge J."/>
            <person name="Ramaraj T."/>
            <person name="Lindquist I.E."/>
            <person name="Bharti A.K."/>
            <person name="Sundararajan A."/>
            <person name="Cameron C.T."/>
            <person name="Woodward J.E."/>
            <person name="May G.D."/>
            <person name="Brubaker C."/>
            <person name="Broadhvest J."/>
            <person name="Wilkins T.A."/>
        </authorList>
    </citation>
    <scope>NUCLEOTIDE SEQUENCE</scope>
    <source>
        <strain evidence="2">cv. AKA8401</strain>
    </source>
</reference>
<evidence type="ECO:0000313" key="1">
    <source>
        <dbReference type="EMBL" id="KHG07505.1"/>
    </source>
</evidence>
<keyword evidence="1" id="KW-0804">Transcription</keyword>